<keyword evidence="3" id="KW-0808">Transferase</keyword>
<dbReference type="InterPro" id="IPR050879">
    <property type="entry name" value="Acyltransferase_3"/>
</dbReference>
<evidence type="ECO:0000313" key="3">
    <source>
        <dbReference type="EMBL" id="WCL53188.1"/>
    </source>
</evidence>
<feature type="transmembrane region" description="Helical" evidence="1">
    <location>
        <begin position="175"/>
        <end position="194"/>
    </location>
</feature>
<gene>
    <name evidence="3" type="ORF">PH603_11640</name>
</gene>
<feature type="transmembrane region" description="Helical" evidence="1">
    <location>
        <begin position="43"/>
        <end position="64"/>
    </location>
</feature>
<proteinExistence type="predicted"/>
<feature type="domain" description="Acyltransferase 3" evidence="2">
    <location>
        <begin position="11"/>
        <end position="323"/>
    </location>
</feature>
<dbReference type="Proteomes" id="UP001217500">
    <property type="component" value="Chromosome"/>
</dbReference>
<keyword evidence="4" id="KW-1185">Reference proteome</keyword>
<feature type="transmembrane region" description="Helical" evidence="1">
    <location>
        <begin position="206"/>
        <end position="223"/>
    </location>
</feature>
<dbReference type="PANTHER" id="PTHR23028">
    <property type="entry name" value="ACETYLTRANSFERASE"/>
    <property type="match status" value="1"/>
</dbReference>
<organism evidence="3 4">
    <name type="scientific">Gimibacter soli</name>
    <dbReference type="NCBI Taxonomy" id="3024400"/>
    <lineage>
        <taxon>Bacteria</taxon>
        <taxon>Pseudomonadati</taxon>
        <taxon>Pseudomonadota</taxon>
        <taxon>Alphaproteobacteria</taxon>
        <taxon>Kordiimonadales</taxon>
        <taxon>Temperatibacteraceae</taxon>
        <taxon>Gimibacter</taxon>
    </lineage>
</organism>
<feature type="transmembrane region" description="Helical" evidence="1">
    <location>
        <begin position="84"/>
        <end position="105"/>
    </location>
</feature>
<feature type="transmembrane region" description="Helical" evidence="1">
    <location>
        <begin position="257"/>
        <end position="276"/>
    </location>
</feature>
<evidence type="ECO:0000313" key="4">
    <source>
        <dbReference type="Proteomes" id="UP001217500"/>
    </source>
</evidence>
<protein>
    <submittedName>
        <fullName evidence="3">Acyltransferase</fullName>
    </submittedName>
</protein>
<dbReference type="EMBL" id="CP116805">
    <property type="protein sequence ID" value="WCL53188.1"/>
    <property type="molecule type" value="Genomic_DNA"/>
</dbReference>
<sequence>MKTNQGRGTITSLESLRGICAILVLLFHIPWESQIGNLGIVRHASLAVDFFFVLSGFVLSLNYADKLNTPSALVTFMRRRFWRLYPLHLTVLFLFALYEMATFVLQETILGGYGTPAFSDSMTIYGLSLSLSMLTVYGLVDHLPWNQPSWSIAAEMFVYVVFSCFATLMPGRCRLAAFSIVAILTAYWVISTNISPFLSHTYDLGWARALGGFFAGVIGWLTFDKIRDHITLPATVCTAVGLVGFAFIWLVAPNSQLSFAAWIVFPAVIVAMSLSVPGGIFTASPLVYLGRVSFSLYMLHALIIAVIKNVLQLTELHSTFPMSGDVYALTVVALTTFSANIAYRMVEEPFRNGISWLRDRTT</sequence>
<dbReference type="KEGG" id="gso:PH603_11640"/>
<dbReference type="RefSeq" id="WP_289502700.1">
    <property type="nucleotide sequence ID" value="NZ_CP116805.1"/>
</dbReference>
<dbReference type="InterPro" id="IPR002656">
    <property type="entry name" value="Acyl_transf_3_dom"/>
</dbReference>
<evidence type="ECO:0000256" key="1">
    <source>
        <dbReference type="SAM" id="Phobius"/>
    </source>
</evidence>
<keyword evidence="1" id="KW-0472">Membrane</keyword>
<feature type="transmembrane region" description="Helical" evidence="1">
    <location>
        <begin position="288"/>
        <end position="307"/>
    </location>
</feature>
<keyword evidence="1" id="KW-0812">Transmembrane</keyword>
<name>A0AAF0BG51_9PROT</name>
<feature type="transmembrane region" description="Helical" evidence="1">
    <location>
        <begin position="117"/>
        <end position="137"/>
    </location>
</feature>
<dbReference type="Pfam" id="PF01757">
    <property type="entry name" value="Acyl_transf_3"/>
    <property type="match status" value="1"/>
</dbReference>
<evidence type="ECO:0000259" key="2">
    <source>
        <dbReference type="Pfam" id="PF01757"/>
    </source>
</evidence>
<keyword evidence="1" id="KW-1133">Transmembrane helix</keyword>
<feature type="transmembrane region" description="Helical" evidence="1">
    <location>
        <begin position="327"/>
        <end position="346"/>
    </location>
</feature>
<dbReference type="GO" id="GO:0016747">
    <property type="term" value="F:acyltransferase activity, transferring groups other than amino-acyl groups"/>
    <property type="evidence" value="ECO:0007669"/>
    <property type="project" value="InterPro"/>
</dbReference>
<keyword evidence="3" id="KW-0012">Acyltransferase</keyword>
<accession>A0AAF0BG51</accession>
<dbReference type="AlphaFoldDB" id="A0AAF0BG51"/>
<reference evidence="3" key="1">
    <citation type="submission" date="2023-01" db="EMBL/GenBank/DDBJ databases">
        <title>The genome sequence of Kordiimonadaceae bacterium 6D33.</title>
        <authorList>
            <person name="Liu Y."/>
        </authorList>
    </citation>
    <scope>NUCLEOTIDE SEQUENCE</scope>
    <source>
        <strain evidence="3">6D33</strain>
    </source>
</reference>
<feature type="transmembrane region" description="Helical" evidence="1">
    <location>
        <begin position="15"/>
        <end position="31"/>
    </location>
</feature>
<feature type="transmembrane region" description="Helical" evidence="1">
    <location>
        <begin position="230"/>
        <end position="251"/>
    </location>
</feature>